<protein>
    <submittedName>
        <fullName evidence="1">Uncharacterized protein</fullName>
    </submittedName>
</protein>
<name>A0A0B6ZGW4_9EUPU</name>
<sequence length="50" mass="5686">LHFDELPYVLESLSYTGSCQRQCTNSVTPTRAMNNVNMNNVAVLKDVQRQ</sequence>
<feature type="non-terminal residue" evidence="1">
    <location>
        <position position="1"/>
    </location>
</feature>
<gene>
    <name evidence="1" type="primary">ORF61399</name>
</gene>
<reference evidence="1" key="1">
    <citation type="submission" date="2014-12" db="EMBL/GenBank/DDBJ databases">
        <title>Insight into the proteome of Arion vulgaris.</title>
        <authorList>
            <person name="Aradska J."/>
            <person name="Bulat T."/>
            <person name="Smidak R."/>
            <person name="Sarate P."/>
            <person name="Gangsoo J."/>
            <person name="Sialana F."/>
            <person name="Bilban M."/>
            <person name="Lubec G."/>
        </authorList>
    </citation>
    <scope>NUCLEOTIDE SEQUENCE</scope>
    <source>
        <tissue evidence="1">Skin</tissue>
    </source>
</reference>
<accession>A0A0B6ZGW4</accession>
<proteinExistence type="predicted"/>
<organism evidence="1">
    <name type="scientific">Arion vulgaris</name>
    <dbReference type="NCBI Taxonomy" id="1028688"/>
    <lineage>
        <taxon>Eukaryota</taxon>
        <taxon>Metazoa</taxon>
        <taxon>Spiralia</taxon>
        <taxon>Lophotrochozoa</taxon>
        <taxon>Mollusca</taxon>
        <taxon>Gastropoda</taxon>
        <taxon>Heterobranchia</taxon>
        <taxon>Euthyneura</taxon>
        <taxon>Panpulmonata</taxon>
        <taxon>Eupulmonata</taxon>
        <taxon>Stylommatophora</taxon>
        <taxon>Helicina</taxon>
        <taxon>Arionoidea</taxon>
        <taxon>Arionidae</taxon>
        <taxon>Arion</taxon>
    </lineage>
</organism>
<dbReference type="EMBL" id="HACG01020251">
    <property type="protein sequence ID" value="CEK67116.1"/>
    <property type="molecule type" value="Transcribed_RNA"/>
</dbReference>
<evidence type="ECO:0000313" key="1">
    <source>
        <dbReference type="EMBL" id="CEK67116.1"/>
    </source>
</evidence>
<dbReference type="AlphaFoldDB" id="A0A0B6ZGW4"/>